<evidence type="ECO:0000256" key="2">
    <source>
        <dbReference type="SAM" id="MobiDB-lite"/>
    </source>
</evidence>
<evidence type="ECO:0000313" key="4">
    <source>
        <dbReference type="EMBL" id="EAY28488.1"/>
    </source>
</evidence>
<reference evidence="4 5" key="1">
    <citation type="submission" date="2007-01" db="EMBL/GenBank/DDBJ databases">
        <authorList>
            <person name="Haygood M."/>
            <person name="Podell S."/>
            <person name="Anderson C."/>
            <person name="Hopkinson B."/>
            <person name="Roe K."/>
            <person name="Barbeau K."/>
            <person name="Gaasterland T."/>
            <person name="Ferriera S."/>
            <person name="Johnson J."/>
            <person name="Kravitz S."/>
            <person name="Beeson K."/>
            <person name="Sutton G."/>
            <person name="Rogers Y.-H."/>
            <person name="Friedman R."/>
            <person name="Frazier M."/>
            <person name="Venter J.C."/>
        </authorList>
    </citation>
    <scope>NUCLEOTIDE SEQUENCE [LARGE SCALE GENOMIC DNA]</scope>
    <source>
        <strain evidence="4 5">ATCC 23134</strain>
    </source>
</reference>
<accession>A1ZLV6</accession>
<dbReference type="Pfam" id="PF00596">
    <property type="entry name" value="Aldolase_II"/>
    <property type="match status" value="1"/>
</dbReference>
<proteinExistence type="inferred from homology"/>
<dbReference type="Proteomes" id="UP000004095">
    <property type="component" value="Unassembled WGS sequence"/>
</dbReference>
<dbReference type="AlphaFoldDB" id="A1ZLV6"/>
<dbReference type="FunFam" id="3.40.225.10:FF:000009">
    <property type="entry name" value="Class II aldolase/adducin N-terminal"/>
    <property type="match status" value="1"/>
</dbReference>
<protein>
    <submittedName>
        <fullName evidence="4">Class II aldolase/adducin, N-terminal</fullName>
    </submittedName>
</protein>
<evidence type="ECO:0000313" key="5">
    <source>
        <dbReference type="Proteomes" id="UP000004095"/>
    </source>
</evidence>
<dbReference type="Gene3D" id="3.40.225.10">
    <property type="entry name" value="Class II aldolase/adducin N-terminal domain"/>
    <property type="match status" value="1"/>
</dbReference>
<dbReference type="SUPFAM" id="SSF53639">
    <property type="entry name" value="AraD/HMP-PK domain-like"/>
    <property type="match status" value="1"/>
</dbReference>
<dbReference type="PANTHER" id="PTHR10672:SF3">
    <property type="entry name" value="PROTEIN HU-LI TAI SHAO"/>
    <property type="match status" value="1"/>
</dbReference>
<organism evidence="4 5">
    <name type="scientific">Microscilla marina ATCC 23134</name>
    <dbReference type="NCBI Taxonomy" id="313606"/>
    <lineage>
        <taxon>Bacteria</taxon>
        <taxon>Pseudomonadati</taxon>
        <taxon>Bacteroidota</taxon>
        <taxon>Cytophagia</taxon>
        <taxon>Cytophagales</taxon>
        <taxon>Microscillaceae</taxon>
        <taxon>Microscilla</taxon>
    </lineage>
</organism>
<sequence>MTNKALTKDQSKITDNVPRPPQYDTPQKQRNYLKRQLAAAFRLFAKFGFDEGVAGHITARDPEYTNHFWVNPFGLDFSLIKVSDLVLCNDKGEVVEGKHPMINRAAFAIHSCIHKARPKVIAAAHTHSMYGKAWSTLGRKLSPITQDACAFYQDHELFDDYNGVVNELEEGTRIAQALGQYKAVILQNHGLLTVGNTVEAAAWWFITMERSCQAQLLAESVGKPVMISHEVASKTQAELGSPLAGWFQFQPLWQRITKEQPDLLD</sequence>
<dbReference type="eggNOG" id="COG0235">
    <property type="taxonomic scope" value="Bacteria"/>
</dbReference>
<feature type="region of interest" description="Disordered" evidence="2">
    <location>
        <begin position="1"/>
        <end position="27"/>
    </location>
</feature>
<comment type="caution">
    <text evidence="4">The sequence shown here is derived from an EMBL/GenBank/DDBJ whole genome shotgun (WGS) entry which is preliminary data.</text>
</comment>
<name>A1ZLV6_MICM2</name>
<dbReference type="SMART" id="SM01007">
    <property type="entry name" value="Aldolase_II"/>
    <property type="match status" value="1"/>
</dbReference>
<evidence type="ECO:0000256" key="1">
    <source>
        <dbReference type="ARBA" id="ARBA00037961"/>
    </source>
</evidence>
<dbReference type="GO" id="GO:0005856">
    <property type="term" value="C:cytoskeleton"/>
    <property type="evidence" value="ECO:0007669"/>
    <property type="project" value="TreeGrafter"/>
</dbReference>
<feature type="compositionally biased region" description="Basic and acidic residues" evidence="2">
    <location>
        <begin position="1"/>
        <end position="12"/>
    </location>
</feature>
<dbReference type="InterPro" id="IPR051017">
    <property type="entry name" value="Aldolase-II_Adducin_sf"/>
</dbReference>
<feature type="domain" description="Class II aldolase/adducin N-terminal" evidence="3">
    <location>
        <begin position="35"/>
        <end position="216"/>
    </location>
</feature>
<dbReference type="OrthoDB" id="9786287at2"/>
<comment type="similarity">
    <text evidence="1">Belongs to the aldolase class II family.</text>
</comment>
<gene>
    <name evidence="4" type="ORF">M23134_04335</name>
</gene>
<dbReference type="InterPro" id="IPR036409">
    <property type="entry name" value="Aldolase_II/adducin_N_sf"/>
</dbReference>
<dbReference type="NCBIfam" id="NF004855">
    <property type="entry name" value="PRK06208.1"/>
    <property type="match status" value="1"/>
</dbReference>
<dbReference type="EMBL" id="AAWS01000015">
    <property type="protein sequence ID" value="EAY28488.1"/>
    <property type="molecule type" value="Genomic_DNA"/>
</dbReference>
<dbReference type="PANTHER" id="PTHR10672">
    <property type="entry name" value="ADDUCIN"/>
    <property type="match status" value="1"/>
</dbReference>
<dbReference type="GO" id="GO:0051015">
    <property type="term" value="F:actin filament binding"/>
    <property type="evidence" value="ECO:0007669"/>
    <property type="project" value="TreeGrafter"/>
</dbReference>
<dbReference type="RefSeq" id="WP_002697684.1">
    <property type="nucleotide sequence ID" value="NZ_AAWS01000015.1"/>
</dbReference>
<keyword evidence="5" id="KW-1185">Reference proteome</keyword>
<evidence type="ECO:0000259" key="3">
    <source>
        <dbReference type="SMART" id="SM01007"/>
    </source>
</evidence>
<dbReference type="InterPro" id="IPR001303">
    <property type="entry name" value="Aldolase_II/adducin_N"/>
</dbReference>